<evidence type="ECO:0000313" key="3">
    <source>
        <dbReference type="Proteomes" id="UP000239724"/>
    </source>
</evidence>
<organism evidence="2 3">
    <name type="scientific">Rhodopila globiformis</name>
    <name type="common">Rhodopseudomonas globiformis</name>
    <dbReference type="NCBI Taxonomy" id="1071"/>
    <lineage>
        <taxon>Bacteria</taxon>
        <taxon>Pseudomonadati</taxon>
        <taxon>Pseudomonadota</taxon>
        <taxon>Alphaproteobacteria</taxon>
        <taxon>Acetobacterales</taxon>
        <taxon>Acetobacteraceae</taxon>
        <taxon>Rhodopila</taxon>
    </lineage>
</organism>
<gene>
    <name evidence="2" type="ORF">CCS01_00330</name>
</gene>
<name>A0A2S6NPB7_RHOGL</name>
<dbReference type="InterPro" id="IPR029060">
    <property type="entry name" value="PIN-like_dom_sf"/>
</dbReference>
<dbReference type="Proteomes" id="UP000239724">
    <property type="component" value="Unassembled WGS sequence"/>
</dbReference>
<dbReference type="Gene3D" id="3.40.50.1010">
    <property type="entry name" value="5'-nuclease"/>
    <property type="match status" value="1"/>
</dbReference>
<reference evidence="2 3" key="1">
    <citation type="journal article" date="2018" name="Arch. Microbiol.">
        <title>New insights into the metabolic potential of the phototrophic purple bacterium Rhodopila globiformis DSM 161(T) from its draft genome sequence and evidence for a vanadium-dependent nitrogenase.</title>
        <authorList>
            <person name="Imhoff J.F."/>
            <person name="Rahn T."/>
            <person name="Kunzel S."/>
            <person name="Neulinger S.C."/>
        </authorList>
    </citation>
    <scope>NUCLEOTIDE SEQUENCE [LARGE SCALE GENOMIC DNA]</scope>
    <source>
        <strain evidence="2 3">DSM 161</strain>
    </source>
</reference>
<comment type="caution">
    <text evidence="2">The sequence shown here is derived from an EMBL/GenBank/DDBJ whole genome shotgun (WGS) entry which is preliminary data.</text>
</comment>
<proteinExistence type="predicted"/>
<accession>A0A2S6NPB7</accession>
<evidence type="ECO:0000259" key="1">
    <source>
        <dbReference type="Pfam" id="PF01850"/>
    </source>
</evidence>
<feature type="domain" description="PIN" evidence="1">
    <location>
        <begin position="28"/>
        <end position="141"/>
    </location>
</feature>
<dbReference type="EMBL" id="NHRY01000019">
    <property type="protein sequence ID" value="PPQ40810.1"/>
    <property type="molecule type" value="Genomic_DNA"/>
</dbReference>
<dbReference type="InterPro" id="IPR002716">
    <property type="entry name" value="PIN_dom"/>
</dbReference>
<dbReference type="Pfam" id="PF01850">
    <property type="entry name" value="PIN"/>
    <property type="match status" value="1"/>
</dbReference>
<dbReference type="SUPFAM" id="SSF88723">
    <property type="entry name" value="PIN domain-like"/>
    <property type="match status" value="1"/>
</dbReference>
<dbReference type="AlphaFoldDB" id="A0A2S6NPB7"/>
<protein>
    <recommendedName>
        <fullName evidence="1">PIN domain-containing protein</fullName>
    </recommendedName>
</protein>
<dbReference type="CDD" id="cd18692">
    <property type="entry name" value="PIN_VapC-like"/>
    <property type="match status" value="1"/>
</dbReference>
<evidence type="ECO:0000313" key="2">
    <source>
        <dbReference type="EMBL" id="PPQ40810.1"/>
    </source>
</evidence>
<sequence length="173" mass="18792">MRRWKRDGISEQVRSIVMPSMSDERFTLDTNILVYSIDLRAADRHELAKQIIRRAALRPCLLAVQAISEFYAAVTRKRMMQQPEASRVANDLMDLFPTVPASASAVRAALAIAVNGQASYWDALLVATAAEAGCTTILTEDLADGSRLFGVRILNPFAGTALAPEAAALLATD</sequence>
<keyword evidence="3" id="KW-1185">Reference proteome</keyword>